<dbReference type="Pfam" id="PF00781">
    <property type="entry name" value="DAGK_cat"/>
    <property type="match status" value="1"/>
</dbReference>
<keyword evidence="11" id="KW-0808">Transferase</keyword>
<dbReference type="PANTHER" id="PTHR12358">
    <property type="entry name" value="SPHINGOSINE KINASE"/>
    <property type="match status" value="1"/>
</dbReference>
<organism evidence="11 12">
    <name type="scientific">Catenibacillus scindens</name>
    <dbReference type="NCBI Taxonomy" id="673271"/>
    <lineage>
        <taxon>Bacteria</taxon>
        <taxon>Bacillati</taxon>
        <taxon>Bacillota</taxon>
        <taxon>Clostridia</taxon>
        <taxon>Lachnospirales</taxon>
        <taxon>Lachnospiraceae</taxon>
        <taxon>Catenibacillus</taxon>
    </lineage>
</organism>
<dbReference type="RefSeq" id="WP_183775984.1">
    <property type="nucleotide sequence ID" value="NZ_JACHFW010000015.1"/>
</dbReference>
<keyword evidence="6" id="KW-0443">Lipid metabolism</keyword>
<accession>A0A7W8M694</accession>
<dbReference type="InterPro" id="IPR017438">
    <property type="entry name" value="ATP-NAD_kinase_N"/>
</dbReference>
<dbReference type="GO" id="GO:0005524">
    <property type="term" value="F:ATP binding"/>
    <property type="evidence" value="ECO:0007669"/>
    <property type="project" value="InterPro"/>
</dbReference>
<evidence type="ECO:0000256" key="3">
    <source>
        <dbReference type="ARBA" id="ARBA00022516"/>
    </source>
</evidence>
<keyword evidence="7" id="KW-0594">Phospholipid biosynthesis</keyword>
<proteinExistence type="inferred from homology"/>
<dbReference type="PANTHER" id="PTHR12358:SF106">
    <property type="entry name" value="LIPID KINASE YEGS"/>
    <property type="match status" value="1"/>
</dbReference>
<protein>
    <submittedName>
        <fullName evidence="11">YegS/Rv2252/BmrU family lipid kinase</fullName>
    </submittedName>
</protein>
<dbReference type="GO" id="GO:0046872">
    <property type="term" value="F:metal ion binding"/>
    <property type="evidence" value="ECO:0007669"/>
    <property type="project" value="UniProtKB-KW"/>
</dbReference>
<dbReference type="GO" id="GO:0008654">
    <property type="term" value="P:phospholipid biosynthetic process"/>
    <property type="evidence" value="ECO:0007669"/>
    <property type="project" value="UniProtKB-KW"/>
</dbReference>
<comment type="similarity">
    <text evidence="2">Belongs to the diacylglycerol/lipid kinase family.</text>
</comment>
<dbReference type="InterPro" id="IPR016064">
    <property type="entry name" value="NAD/diacylglycerol_kinase_sf"/>
</dbReference>
<evidence type="ECO:0000256" key="4">
    <source>
        <dbReference type="ARBA" id="ARBA00022723"/>
    </source>
</evidence>
<dbReference type="AlphaFoldDB" id="A0A7W8M694"/>
<dbReference type="InterPro" id="IPR050187">
    <property type="entry name" value="Lipid_Phosphate_FormReg"/>
</dbReference>
<comment type="caution">
    <text evidence="11">The sequence shown here is derived from an EMBL/GenBank/DDBJ whole genome shotgun (WGS) entry which is preliminary data.</text>
</comment>
<evidence type="ECO:0000256" key="5">
    <source>
        <dbReference type="ARBA" id="ARBA00022842"/>
    </source>
</evidence>
<evidence type="ECO:0000259" key="10">
    <source>
        <dbReference type="PROSITE" id="PS50146"/>
    </source>
</evidence>
<dbReference type="SMART" id="SM00046">
    <property type="entry name" value="DAGKc"/>
    <property type="match status" value="1"/>
</dbReference>
<keyword evidence="5" id="KW-0460">Magnesium</keyword>
<comment type="cofactor">
    <cofactor evidence="1">
        <name>Mg(2+)</name>
        <dbReference type="ChEBI" id="CHEBI:18420"/>
    </cofactor>
</comment>
<reference evidence="11 12" key="1">
    <citation type="submission" date="2020-08" db="EMBL/GenBank/DDBJ databases">
        <title>Genomic Encyclopedia of Type Strains, Phase IV (KMG-IV): sequencing the most valuable type-strain genomes for metagenomic binning, comparative biology and taxonomic classification.</title>
        <authorList>
            <person name="Goeker M."/>
        </authorList>
    </citation>
    <scope>NUCLEOTIDE SEQUENCE [LARGE SCALE GENOMIC DNA]</scope>
    <source>
        <strain evidence="11 12">DSM 106146</strain>
    </source>
</reference>
<dbReference type="InterPro" id="IPR001206">
    <property type="entry name" value="Diacylglycerol_kinase_cat_dom"/>
</dbReference>
<keyword evidence="3" id="KW-0444">Lipid biosynthesis</keyword>
<gene>
    <name evidence="11" type="ORF">HNP82_003006</name>
</gene>
<dbReference type="GO" id="GO:0005886">
    <property type="term" value="C:plasma membrane"/>
    <property type="evidence" value="ECO:0007669"/>
    <property type="project" value="TreeGrafter"/>
</dbReference>
<dbReference type="Proteomes" id="UP000543642">
    <property type="component" value="Unassembled WGS sequence"/>
</dbReference>
<name>A0A7W8M694_9FIRM</name>
<evidence type="ECO:0000256" key="2">
    <source>
        <dbReference type="ARBA" id="ARBA00005983"/>
    </source>
</evidence>
<keyword evidence="12" id="KW-1185">Reference proteome</keyword>
<dbReference type="PROSITE" id="PS50146">
    <property type="entry name" value="DAGK"/>
    <property type="match status" value="1"/>
</dbReference>
<dbReference type="InterPro" id="IPR005218">
    <property type="entry name" value="Diacylglycerol/lipid_kinase"/>
</dbReference>
<evidence type="ECO:0000313" key="12">
    <source>
        <dbReference type="Proteomes" id="UP000543642"/>
    </source>
</evidence>
<dbReference type="EMBL" id="JACHFW010000015">
    <property type="protein sequence ID" value="MBB5265855.1"/>
    <property type="molecule type" value="Genomic_DNA"/>
</dbReference>
<evidence type="ECO:0000256" key="6">
    <source>
        <dbReference type="ARBA" id="ARBA00023098"/>
    </source>
</evidence>
<evidence type="ECO:0000256" key="7">
    <source>
        <dbReference type="ARBA" id="ARBA00023209"/>
    </source>
</evidence>
<evidence type="ECO:0000256" key="9">
    <source>
        <dbReference type="SAM" id="MobiDB-lite"/>
    </source>
</evidence>
<feature type="domain" description="DAGKc" evidence="10">
    <location>
        <begin position="1"/>
        <end position="130"/>
    </location>
</feature>
<dbReference type="GO" id="GO:0004143">
    <property type="term" value="F:ATP-dependent diacylglycerol kinase activity"/>
    <property type="evidence" value="ECO:0007669"/>
    <property type="project" value="TreeGrafter"/>
</dbReference>
<dbReference type="Gene3D" id="2.60.200.40">
    <property type="match status" value="1"/>
</dbReference>
<dbReference type="Gene3D" id="3.40.50.10330">
    <property type="entry name" value="Probable inorganic polyphosphate/atp-NAD kinase, domain 1"/>
    <property type="match status" value="1"/>
</dbReference>
<evidence type="ECO:0000313" key="11">
    <source>
        <dbReference type="EMBL" id="MBB5265855.1"/>
    </source>
</evidence>
<sequence length="323" mass="35613">MKKMLFISNLRAGKNQIRPHFAAIIDMFVSAGYEVTVHTTQAAKDASQVAASRGGDYDLVVCSGGDGTLDEVVSGLLTLESRPPVGYIPAGTTNDFAKSLGISSNMTAAAANVLKGEPFAVDVGVFNERHFAYIAAFGAFTDVSWQTPQQLKNTLGHLAYLIEGLKSLPTTIIPHRMTVAFDDEVITDSFAYGMVTNSVSVGGFKSIGIKEMELDDGLFEMLLVRMPKNIFELQSILSALLMQKVDERYMFFARVSHVRFYCEENLSWTLDGESGGNFKEVEISNLRQAIQIIRPQDKAERQKVKEEYEALDGDIPQDDSVRE</sequence>
<evidence type="ECO:0000256" key="8">
    <source>
        <dbReference type="ARBA" id="ARBA00023264"/>
    </source>
</evidence>
<keyword evidence="8" id="KW-1208">Phospholipid metabolism</keyword>
<feature type="region of interest" description="Disordered" evidence="9">
    <location>
        <begin position="303"/>
        <end position="323"/>
    </location>
</feature>
<dbReference type="SUPFAM" id="SSF111331">
    <property type="entry name" value="NAD kinase/diacylglycerol kinase-like"/>
    <property type="match status" value="1"/>
</dbReference>
<dbReference type="NCBIfam" id="TIGR00147">
    <property type="entry name" value="YegS/Rv2252/BmrU family lipid kinase"/>
    <property type="match status" value="1"/>
</dbReference>
<evidence type="ECO:0000256" key="1">
    <source>
        <dbReference type="ARBA" id="ARBA00001946"/>
    </source>
</evidence>
<keyword evidence="11" id="KW-0418">Kinase</keyword>
<keyword evidence="4" id="KW-0479">Metal-binding</keyword>